<dbReference type="InterPro" id="IPR021695">
    <property type="entry name" value="Phage_KPP10_Orf10"/>
</dbReference>
<evidence type="ECO:0000313" key="2">
    <source>
        <dbReference type="Proteomes" id="UP000222256"/>
    </source>
</evidence>
<dbReference type="Proteomes" id="UP000222256">
    <property type="component" value="Segment"/>
</dbReference>
<name>A0A223LHB5_9CAUD</name>
<dbReference type="RefSeq" id="YP_009791513.1">
    <property type="nucleotide sequence ID" value="NC_047839.1"/>
</dbReference>
<keyword evidence="2" id="KW-1185">Reference proteome</keyword>
<dbReference type="Pfam" id="PF11681">
    <property type="entry name" value="Phage_Tube_PhiTE"/>
    <property type="match status" value="1"/>
</dbReference>
<dbReference type="GeneID" id="54981695"/>
<dbReference type="EMBL" id="MF370964">
    <property type="protein sequence ID" value="ASU03372.1"/>
    <property type="molecule type" value="Genomic_DNA"/>
</dbReference>
<evidence type="ECO:0000313" key="1">
    <source>
        <dbReference type="EMBL" id="ASU03372.1"/>
    </source>
</evidence>
<dbReference type="KEGG" id="vg:54981695"/>
<protein>
    <submittedName>
        <fullName evidence="1">Uncharacterized protein</fullName>
    </submittedName>
</protein>
<organism evidence="1 2">
    <name type="scientific">Pseudoalteromonas phage J2-1</name>
    <dbReference type="NCBI Taxonomy" id="2023998"/>
    <lineage>
        <taxon>Viruses</taxon>
        <taxon>Duplodnaviria</taxon>
        <taxon>Heunggongvirae</taxon>
        <taxon>Uroviricota</taxon>
        <taxon>Caudoviricetes</taxon>
        <taxon>Qingdaovirus</taxon>
        <taxon>Qingdaovirus J21</taxon>
    </lineage>
</organism>
<reference evidence="1 2" key="1">
    <citation type="submission" date="2017-06" db="EMBL/GenBank/DDBJ databases">
        <title>A Novel Lytic Pseudoalteromonas phage Isolated from Qingdao coast of China.</title>
        <authorList>
            <person name="Li H."/>
        </authorList>
    </citation>
    <scope>NUCLEOTIDE SEQUENCE [LARGE SCALE GENOMIC DNA]</scope>
</reference>
<accession>A0A223LHB5</accession>
<sequence>MAKTYSPKDVKIVVGGFQDVSGWTSITVDRNSDNSSTIVSADGVPAHTVIADNTGTFEIELQQHNSEFNMCVAALDLKTKTTNDLLFFDITITDRSGSELVNLKDVHLRKMAPQALAAEAGTRTHMFHVDNVQYLPAAEGISETASEVLNANNFVDFISEQAQNLQDLTS</sequence>
<proteinExistence type="predicted"/>